<dbReference type="RefSeq" id="WP_095895004.1">
    <property type="nucleotide sequence ID" value="NZ_CP022387.1"/>
</dbReference>
<dbReference type="KEGG" id="csto:CGC58_02665"/>
<dbReference type="Proteomes" id="UP000217348">
    <property type="component" value="Chromosome"/>
</dbReference>
<dbReference type="AlphaFoldDB" id="A0A250FUP5"/>
<name>A0A250FUP5_9FLAO</name>
<gene>
    <name evidence="1" type="ORF">CGC58_02665</name>
</gene>
<evidence type="ECO:0000313" key="1">
    <source>
        <dbReference type="EMBL" id="ATA88731.1"/>
    </source>
</evidence>
<dbReference type="EMBL" id="CP022387">
    <property type="protein sequence ID" value="ATA88731.1"/>
    <property type="molecule type" value="Genomic_DNA"/>
</dbReference>
<organism evidence="1 2">
    <name type="scientific">Capnocytophaga stomatis</name>
    <dbReference type="NCBI Taxonomy" id="1848904"/>
    <lineage>
        <taxon>Bacteria</taxon>
        <taxon>Pseudomonadati</taxon>
        <taxon>Bacteroidota</taxon>
        <taxon>Flavobacteriia</taxon>
        <taxon>Flavobacteriales</taxon>
        <taxon>Flavobacteriaceae</taxon>
        <taxon>Capnocytophaga</taxon>
    </lineage>
</organism>
<protein>
    <submittedName>
        <fullName evidence="1">Uncharacterized protein</fullName>
    </submittedName>
</protein>
<reference evidence="2" key="1">
    <citation type="submission" date="2017-06" db="EMBL/GenBank/DDBJ databases">
        <title>Capnocytophaga spp. assemblies.</title>
        <authorList>
            <person name="Gulvik C.A."/>
        </authorList>
    </citation>
    <scope>NUCLEOTIDE SEQUENCE [LARGE SCALE GENOMIC DNA]</scope>
    <source>
        <strain evidence="2">H2177</strain>
    </source>
</reference>
<evidence type="ECO:0000313" key="2">
    <source>
        <dbReference type="Proteomes" id="UP000217348"/>
    </source>
</evidence>
<sequence>MVNVAVERDMYAKILVKIPKKGAGFAKILDKLPFALAELSLYTINITIKKKKIKRCAVIWHNTNLILQCIK</sequence>
<accession>A0A250FUP5</accession>
<proteinExistence type="predicted"/>